<reference evidence="1" key="1">
    <citation type="journal article" date="2016" name="Nat. Genet.">
        <title>A high-quality carrot genome assembly provides new insights into carotenoid accumulation and asterid genome evolution.</title>
        <authorList>
            <person name="Iorizzo M."/>
            <person name="Ellison S."/>
            <person name="Senalik D."/>
            <person name="Zeng P."/>
            <person name="Satapoomin P."/>
            <person name="Huang J."/>
            <person name="Bowman M."/>
            <person name="Iovene M."/>
            <person name="Sanseverino W."/>
            <person name="Cavagnaro P."/>
            <person name="Yildiz M."/>
            <person name="Macko-Podgorni A."/>
            <person name="Moranska E."/>
            <person name="Grzebelus E."/>
            <person name="Grzebelus D."/>
            <person name="Ashrafi H."/>
            <person name="Zheng Z."/>
            <person name="Cheng S."/>
            <person name="Spooner D."/>
            <person name="Van Deynze A."/>
            <person name="Simon P."/>
        </authorList>
    </citation>
    <scope>NUCLEOTIDE SEQUENCE</scope>
    <source>
        <tissue evidence="1">Leaf</tissue>
    </source>
</reference>
<protein>
    <submittedName>
        <fullName evidence="1">Uncharacterized protein</fullName>
    </submittedName>
</protein>
<evidence type="ECO:0000313" key="1">
    <source>
        <dbReference type="EMBL" id="WOH14731.1"/>
    </source>
</evidence>
<dbReference type="EMBL" id="CP093351">
    <property type="protein sequence ID" value="WOH14731.1"/>
    <property type="molecule type" value="Genomic_DNA"/>
</dbReference>
<reference evidence="1" key="2">
    <citation type="submission" date="2022-03" db="EMBL/GenBank/DDBJ databases">
        <title>Draft title - Genomic analysis of global carrot germplasm unveils the trajectory of domestication and the origin of high carotenoid orange carrot.</title>
        <authorList>
            <person name="Iorizzo M."/>
            <person name="Ellison S."/>
            <person name="Senalik D."/>
            <person name="Macko-Podgorni A."/>
            <person name="Grzebelus D."/>
            <person name="Bostan H."/>
            <person name="Rolling W."/>
            <person name="Curaba J."/>
            <person name="Simon P."/>
        </authorList>
    </citation>
    <scope>NUCLEOTIDE SEQUENCE</scope>
    <source>
        <tissue evidence="1">Leaf</tissue>
    </source>
</reference>
<proteinExistence type="predicted"/>
<dbReference type="Proteomes" id="UP000077755">
    <property type="component" value="Chromosome 9"/>
</dbReference>
<evidence type="ECO:0000313" key="2">
    <source>
        <dbReference type="Proteomes" id="UP000077755"/>
    </source>
</evidence>
<accession>A0AAF0XYA8</accession>
<dbReference type="AlphaFoldDB" id="A0AAF0XYA8"/>
<keyword evidence="2" id="KW-1185">Reference proteome</keyword>
<sequence>MEGQGVSVCKLSDNKENIPPPPLFLTSHSKQNPDFGSCLKLKSGLVKRRKLRKPLRDITHLFTNQISPPIGLVQDLPAAQIAQSAFCYRKRKAADSTHQIVSKSLRMNFR</sequence>
<name>A0AAF0XYA8_DAUCS</name>
<organism evidence="1 2">
    <name type="scientific">Daucus carota subsp. sativus</name>
    <name type="common">Carrot</name>
    <dbReference type="NCBI Taxonomy" id="79200"/>
    <lineage>
        <taxon>Eukaryota</taxon>
        <taxon>Viridiplantae</taxon>
        <taxon>Streptophyta</taxon>
        <taxon>Embryophyta</taxon>
        <taxon>Tracheophyta</taxon>
        <taxon>Spermatophyta</taxon>
        <taxon>Magnoliopsida</taxon>
        <taxon>eudicotyledons</taxon>
        <taxon>Gunneridae</taxon>
        <taxon>Pentapetalae</taxon>
        <taxon>asterids</taxon>
        <taxon>campanulids</taxon>
        <taxon>Apiales</taxon>
        <taxon>Apiaceae</taxon>
        <taxon>Apioideae</taxon>
        <taxon>Scandiceae</taxon>
        <taxon>Daucinae</taxon>
        <taxon>Daucus</taxon>
        <taxon>Daucus sect. Daucus</taxon>
    </lineage>
</organism>
<gene>
    <name evidence="1" type="ORF">DCAR_0934253</name>
</gene>